<feature type="region of interest" description="Disordered" evidence="1">
    <location>
        <begin position="191"/>
        <end position="248"/>
    </location>
</feature>
<name>A0A8S3Z4R9_9EUPU</name>
<evidence type="ECO:0000313" key="3">
    <source>
        <dbReference type="Proteomes" id="UP000678393"/>
    </source>
</evidence>
<feature type="region of interest" description="Disordered" evidence="1">
    <location>
        <begin position="628"/>
        <end position="647"/>
    </location>
</feature>
<keyword evidence="3" id="KW-1185">Reference proteome</keyword>
<dbReference type="Pfam" id="PF15189">
    <property type="entry name" value="MEIOC"/>
    <property type="match status" value="1"/>
</dbReference>
<proteinExistence type="predicted"/>
<evidence type="ECO:0000313" key="2">
    <source>
        <dbReference type="EMBL" id="CAG5122161.1"/>
    </source>
</evidence>
<gene>
    <name evidence="2" type="ORF">CUNI_LOCUS7719</name>
</gene>
<feature type="non-terminal residue" evidence="2">
    <location>
        <position position="1"/>
    </location>
</feature>
<dbReference type="Proteomes" id="UP000678393">
    <property type="component" value="Unassembled WGS sequence"/>
</dbReference>
<reference evidence="2" key="1">
    <citation type="submission" date="2021-04" db="EMBL/GenBank/DDBJ databases">
        <authorList>
            <consortium name="Molecular Ecology Group"/>
        </authorList>
    </citation>
    <scope>NUCLEOTIDE SEQUENCE</scope>
</reference>
<organism evidence="2 3">
    <name type="scientific">Candidula unifasciata</name>
    <dbReference type="NCBI Taxonomy" id="100452"/>
    <lineage>
        <taxon>Eukaryota</taxon>
        <taxon>Metazoa</taxon>
        <taxon>Spiralia</taxon>
        <taxon>Lophotrochozoa</taxon>
        <taxon>Mollusca</taxon>
        <taxon>Gastropoda</taxon>
        <taxon>Heterobranchia</taxon>
        <taxon>Euthyneura</taxon>
        <taxon>Panpulmonata</taxon>
        <taxon>Eupulmonata</taxon>
        <taxon>Stylommatophora</taxon>
        <taxon>Helicina</taxon>
        <taxon>Helicoidea</taxon>
        <taxon>Geomitridae</taxon>
        <taxon>Candidula</taxon>
    </lineage>
</organism>
<dbReference type="PANTHER" id="PTHR33861">
    <property type="entry name" value="PROTEIN CBG18333"/>
    <property type="match status" value="1"/>
</dbReference>
<dbReference type="AlphaFoldDB" id="A0A8S3Z4R9"/>
<dbReference type="GO" id="GO:0048255">
    <property type="term" value="P:mRNA stabilization"/>
    <property type="evidence" value="ECO:0007669"/>
    <property type="project" value="TreeGrafter"/>
</dbReference>
<feature type="compositionally biased region" description="Polar residues" evidence="1">
    <location>
        <begin position="218"/>
        <end position="230"/>
    </location>
</feature>
<feature type="region of interest" description="Disordered" evidence="1">
    <location>
        <begin position="25"/>
        <end position="44"/>
    </location>
</feature>
<evidence type="ECO:0000256" key="1">
    <source>
        <dbReference type="SAM" id="MobiDB-lite"/>
    </source>
</evidence>
<dbReference type="GO" id="GO:0007144">
    <property type="term" value="P:female meiosis I"/>
    <property type="evidence" value="ECO:0007669"/>
    <property type="project" value="TreeGrafter"/>
</dbReference>
<dbReference type="GO" id="GO:0007141">
    <property type="term" value="P:male meiosis I"/>
    <property type="evidence" value="ECO:0007669"/>
    <property type="project" value="TreeGrafter"/>
</dbReference>
<feature type="region of interest" description="Disordered" evidence="1">
    <location>
        <begin position="712"/>
        <end position="770"/>
    </location>
</feature>
<comment type="caution">
    <text evidence="2">The sequence shown here is derived from an EMBL/GenBank/DDBJ whole genome shotgun (WGS) entry which is preliminary data.</text>
</comment>
<dbReference type="EMBL" id="CAJHNH020001236">
    <property type="protein sequence ID" value="CAG5122161.1"/>
    <property type="molecule type" value="Genomic_DNA"/>
</dbReference>
<protein>
    <submittedName>
        <fullName evidence="2">Uncharacterized protein</fullName>
    </submittedName>
</protein>
<dbReference type="GO" id="GO:0005737">
    <property type="term" value="C:cytoplasm"/>
    <property type="evidence" value="ECO:0007669"/>
    <property type="project" value="TreeGrafter"/>
</dbReference>
<feature type="compositionally biased region" description="Polar residues" evidence="1">
    <location>
        <begin position="715"/>
        <end position="730"/>
    </location>
</feature>
<feature type="region of interest" description="Disordered" evidence="1">
    <location>
        <begin position="544"/>
        <end position="571"/>
    </location>
</feature>
<dbReference type="GO" id="GO:0005634">
    <property type="term" value="C:nucleus"/>
    <property type="evidence" value="ECO:0007669"/>
    <property type="project" value="TreeGrafter"/>
</dbReference>
<feature type="compositionally biased region" description="Low complexity" evidence="1">
    <location>
        <begin position="198"/>
        <end position="211"/>
    </location>
</feature>
<sequence>SQSSQHLSFSSDDYQLLSTGFPLSPNGIVQPSIGPPRVKKAMDEDTKVSYSSDYHLPASSTLSSSLCPSPTPSMMSLGKTSPLNALPPKSPLNYLQPLHVNTGPSSPSVISPAIPDMNSTTSSWADSNVPSPFVFSAASTSSNSNNQKTVFLDRNQPISSFAGTFPNPEAPLSEVGLASLQLQSFGSKMLNSSLTGDNNNNNNENIDVNRNFSDQRDSSGYTLRTSSVSSHKGYAHMPPLSQSSVEHNNQTSAILQERLGTPQLQQHQQQQQQQKIHPFFIQHQKQHFCNNMHQPLRLPQHHLKQGILRKSFLPEQFLHLGNGLQLPGVVSHGAVAAPMFPNHPCLNRFPGTGLNGAMGVMNFAQQRPHFAVRLGSGNNLSHMAHVPNEAEINESVKTASDKQRMIEEMLLRDPRTQAVYQQILQQAMLQTSTGYQAALLNATHNNAALMNAFHPTTAAMLMNAAVHNTGVRRDGLDFVPVDHLAHITPPYVQDVLYDPSHLPYFGVHPYVPNFRHLRSGPSNELHAKLEECYEQFKAVEKERKKTEAELARQNPGKKVSSTNTLPVPRLPNSPSRVDRLIVDSFREHARIITLIEKMEKLRSLKIHPNVHSTMEAWSESIKKVQASRKDEVVNSANRQRAGVPRQPDDKDVAALAVSISDLSIHTRLARTAQWAALQMADKGNPKLAEILKTGLEESVDLSLYINPTPLEAVESPSSQATKEATLSDVTSAEADKPRGSELKEETDVSNTTSKDPPAVEYVCKQSVAKE</sequence>
<dbReference type="PANTHER" id="PTHR33861:SF5">
    <property type="entry name" value="GAMMA-TUBULIN COMPLEX COMPONENT"/>
    <property type="match status" value="1"/>
</dbReference>
<dbReference type="OrthoDB" id="5978002at2759"/>
<feature type="compositionally biased region" description="Basic and acidic residues" evidence="1">
    <location>
        <begin position="733"/>
        <end position="746"/>
    </location>
</feature>
<dbReference type="InterPro" id="IPR027963">
    <property type="entry name" value="MEIOC"/>
</dbReference>
<accession>A0A8S3Z4R9</accession>